<protein>
    <recommendedName>
        <fullName evidence="4 7">Flagellar hook-associated protein 1</fullName>
        <shortName evidence="7">HAP1</shortName>
    </recommendedName>
</protein>
<evidence type="ECO:0000256" key="3">
    <source>
        <dbReference type="ARBA" id="ARBA00009677"/>
    </source>
</evidence>
<dbReference type="eggNOG" id="COG1256">
    <property type="taxonomic scope" value="Bacteria"/>
</dbReference>
<accession>A0A059ECB9</accession>
<dbReference type="GO" id="GO:0009424">
    <property type="term" value="C:bacterial-type flagellum hook"/>
    <property type="evidence" value="ECO:0007669"/>
    <property type="project" value="UniProtKB-UniRule"/>
</dbReference>
<dbReference type="NCBIfam" id="TIGR02492">
    <property type="entry name" value="flgK_ends"/>
    <property type="match status" value="1"/>
</dbReference>
<dbReference type="Pfam" id="PF06429">
    <property type="entry name" value="Flg_bbr_C"/>
    <property type="match status" value="1"/>
</dbReference>
<comment type="subcellular location">
    <subcellularLocation>
        <location evidence="1 7">Bacterial flagellum</location>
    </subcellularLocation>
    <subcellularLocation>
        <location evidence="2 7">Secreted</location>
    </subcellularLocation>
</comment>
<dbReference type="GO" id="GO:0005198">
    <property type="term" value="F:structural molecule activity"/>
    <property type="evidence" value="ECO:0007669"/>
    <property type="project" value="UniProtKB-UniRule"/>
</dbReference>
<dbReference type="PATRIC" id="fig|1280948.3.peg.558"/>
<dbReference type="Pfam" id="PF22638">
    <property type="entry name" value="FlgK_D1"/>
    <property type="match status" value="1"/>
</dbReference>
<dbReference type="SUPFAM" id="SSF64518">
    <property type="entry name" value="Phase 1 flagellin"/>
    <property type="match status" value="1"/>
</dbReference>
<dbReference type="PROSITE" id="PS00588">
    <property type="entry name" value="FLAGELLA_BB_ROD"/>
    <property type="match status" value="1"/>
</dbReference>
<dbReference type="STRING" id="1280948.HY36_02820"/>
<evidence type="ECO:0000256" key="1">
    <source>
        <dbReference type="ARBA" id="ARBA00004365"/>
    </source>
</evidence>
<dbReference type="InterPro" id="IPR053927">
    <property type="entry name" value="FlgK_helical"/>
</dbReference>
<evidence type="ECO:0000256" key="6">
    <source>
        <dbReference type="ARBA" id="ARBA00023143"/>
    </source>
</evidence>
<comment type="caution">
    <text evidence="10">The sequence shown here is derived from an EMBL/GenBank/DDBJ whole genome shotgun (WGS) entry which is preliminary data.</text>
</comment>
<evidence type="ECO:0000256" key="5">
    <source>
        <dbReference type="ARBA" id="ARBA00022525"/>
    </source>
</evidence>
<evidence type="ECO:0000256" key="2">
    <source>
        <dbReference type="ARBA" id="ARBA00004613"/>
    </source>
</evidence>
<gene>
    <name evidence="7" type="primary">flgK</name>
    <name evidence="10" type="ORF">HY36_02820</name>
</gene>
<dbReference type="PRINTS" id="PR01005">
    <property type="entry name" value="FLGHOOKAP1"/>
</dbReference>
<reference evidence="10 11" key="1">
    <citation type="journal article" date="2014" name="Antonie Van Leeuwenhoek">
        <title>Hyphomonas beringensis sp. nov. and Hyphomonas chukchiensis sp. nov., isolated from surface seawater of the Bering Sea and Chukchi Sea.</title>
        <authorList>
            <person name="Li C."/>
            <person name="Lai Q."/>
            <person name="Li G."/>
            <person name="Dong C."/>
            <person name="Wang J."/>
            <person name="Liao Y."/>
            <person name="Shao Z."/>
        </authorList>
    </citation>
    <scope>NUCLEOTIDE SEQUENCE [LARGE SCALE GENOMIC DNA]</scope>
    <source>
        <strain evidence="10 11">22II1-22F38</strain>
    </source>
</reference>
<comment type="similarity">
    <text evidence="3 7">Belongs to the flagella basal body rod proteins family.</text>
</comment>
<organism evidence="10 11">
    <name type="scientific">Hyphomonas atlantica</name>
    <dbReference type="NCBI Taxonomy" id="1280948"/>
    <lineage>
        <taxon>Bacteria</taxon>
        <taxon>Pseudomonadati</taxon>
        <taxon>Pseudomonadota</taxon>
        <taxon>Alphaproteobacteria</taxon>
        <taxon>Hyphomonadales</taxon>
        <taxon>Hyphomonadaceae</taxon>
        <taxon>Hyphomonas</taxon>
    </lineage>
</organism>
<keyword evidence="5 7" id="KW-0964">Secreted</keyword>
<dbReference type="PANTHER" id="PTHR30033:SF1">
    <property type="entry name" value="FLAGELLAR HOOK-ASSOCIATED PROTEIN 1"/>
    <property type="match status" value="1"/>
</dbReference>
<feature type="domain" description="Flagellar basal-body/hook protein C-terminal" evidence="8">
    <location>
        <begin position="441"/>
        <end position="481"/>
    </location>
</feature>
<evidence type="ECO:0000256" key="4">
    <source>
        <dbReference type="ARBA" id="ARBA00016244"/>
    </source>
</evidence>
<dbReference type="EMBL" id="AWFH01000001">
    <property type="protein sequence ID" value="KCZ65336.1"/>
    <property type="molecule type" value="Genomic_DNA"/>
</dbReference>
<dbReference type="GO" id="GO:0044780">
    <property type="term" value="P:bacterial-type flagellum assembly"/>
    <property type="evidence" value="ECO:0007669"/>
    <property type="project" value="InterPro"/>
</dbReference>
<dbReference type="InterPro" id="IPR002371">
    <property type="entry name" value="FlgK"/>
</dbReference>
<keyword evidence="6 7" id="KW-0975">Bacterial flagellum</keyword>
<name>A0A059ECB9_9PROT</name>
<dbReference type="InterPro" id="IPR010930">
    <property type="entry name" value="Flg_bb/hook_C_dom"/>
</dbReference>
<dbReference type="AlphaFoldDB" id="A0A059ECB9"/>
<feature type="domain" description="Flagellar hook-associated protein FlgK helical" evidence="9">
    <location>
        <begin position="101"/>
        <end position="312"/>
    </location>
</feature>
<sequence length="482" mass="49922">MSISHAINAAQTGLKVSGLRADVVATNVANASTPGYVRRSIILSETLVGGRTSGVSSTGVVRATDSGLTSERMTLSSNVAQSSLMASTWQVLSSRIGDDAEGTGLFSKLSNFESALSAAVASPESGTQLSALLDAANSAVNELNSLSQLVTQQRTEADREIADGVNVVNAALKQVEELNGLLAGMDRTTAQAAALMDDRQRALDTISEYLPIEAVPRDGGTIDVVTSEGVYLVAGTAKQLEFTPGNAFGPNMTVDNGALSKLMVGDLELTPGASSYAAVSSGMFGALFTLRDADLPAFGAQLDTIANDLVSRLSNDAIDPTKVAGEFGLFVDTGTPGDPGLAGRIDINAQIDPTQGGSIWRLRDGIGAASEGPPGNNSILSAMSDAFTAIQSMNANGIEGSFSATDLVAHVASMTGQTRISHETALSAASTQHDLMMEAELSETGVDIDSQMQDLLAIEQAYAANARVIEIANQMLQRLMEI</sequence>
<dbReference type="OrthoDB" id="7181295at2"/>
<dbReference type="Proteomes" id="UP000024547">
    <property type="component" value="Unassembled WGS sequence"/>
</dbReference>
<evidence type="ECO:0000259" key="8">
    <source>
        <dbReference type="Pfam" id="PF06429"/>
    </source>
</evidence>
<evidence type="ECO:0000313" key="10">
    <source>
        <dbReference type="EMBL" id="KCZ65336.1"/>
    </source>
</evidence>
<dbReference type="RefSeq" id="WP_035547846.1">
    <property type="nucleotide sequence ID" value="NZ_AWFH01000001.1"/>
</dbReference>
<evidence type="ECO:0000313" key="11">
    <source>
        <dbReference type="Proteomes" id="UP000024547"/>
    </source>
</evidence>
<evidence type="ECO:0000256" key="7">
    <source>
        <dbReference type="RuleBase" id="RU362065"/>
    </source>
</evidence>
<dbReference type="GO" id="GO:0005576">
    <property type="term" value="C:extracellular region"/>
    <property type="evidence" value="ECO:0007669"/>
    <property type="project" value="UniProtKB-SubCell"/>
</dbReference>
<keyword evidence="11" id="KW-1185">Reference proteome</keyword>
<dbReference type="InterPro" id="IPR019776">
    <property type="entry name" value="Flagellar_basal_body_rod_CS"/>
</dbReference>
<dbReference type="PANTHER" id="PTHR30033">
    <property type="entry name" value="FLAGELLAR HOOK-ASSOCIATED PROTEIN 1"/>
    <property type="match status" value="1"/>
</dbReference>
<proteinExistence type="inferred from homology"/>
<evidence type="ECO:0000259" key="9">
    <source>
        <dbReference type="Pfam" id="PF22638"/>
    </source>
</evidence>